<dbReference type="AlphaFoldDB" id="B8KYM0"/>
<dbReference type="EMBL" id="DS999411">
    <property type="protein sequence ID" value="EED35368.1"/>
    <property type="molecule type" value="Genomic_DNA"/>
</dbReference>
<accession>B8KYM0</accession>
<keyword evidence="2" id="KW-1185">Reference proteome</keyword>
<evidence type="ECO:0000313" key="1">
    <source>
        <dbReference type="EMBL" id="EED35368.1"/>
    </source>
</evidence>
<sequence>MQDIIAELENRYQTPYELMAPDVINTVIGLKSTEALKLEVHSK</sequence>
<organism evidence="1 2">
    <name type="scientific">Luminiphilus syltensis NOR5-1B</name>
    <dbReference type="NCBI Taxonomy" id="565045"/>
    <lineage>
        <taxon>Bacteria</taxon>
        <taxon>Pseudomonadati</taxon>
        <taxon>Pseudomonadota</taxon>
        <taxon>Gammaproteobacteria</taxon>
        <taxon>Cellvibrionales</taxon>
        <taxon>Halieaceae</taxon>
        <taxon>Luminiphilus</taxon>
    </lineage>
</organism>
<protein>
    <submittedName>
        <fullName evidence="1">Uncharacterized protein</fullName>
    </submittedName>
</protein>
<gene>
    <name evidence="1" type="ORF">NOR51B_1313</name>
</gene>
<dbReference type="HOGENOM" id="CLU_3235674_0_0_6"/>
<proteinExistence type="predicted"/>
<reference evidence="2" key="1">
    <citation type="journal article" date="2013" name="BMC Microbiol.">
        <title>Taxonomy and evolution of bacteriochlorophyll a-containing members of the OM60/NOR5 clade of marine gammaproteobacteria: description of Luminiphilus syltensis gen. nov., sp. nov., reclassification of Haliea rubra as Pseudohaliea rubra gen. nov., comb. nov., and emendation of Chromatocurvus halotolerans.</title>
        <authorList>
            <person name="Spring S."/>
            <person name="Riedel T."/>
            <person name="Sproer C."/>
            <person name="Yan S."/>
            <person name="Harder J."/>
            <person name="Fuchs B.M."/>
        </authorList>
    </citation>
    <scope>NUCLEOTIDE SEQUENCE [LARGE SCALE GENOMIC DNA]</scope>
    <source>
        <strain evidence="2">NOR51-B</strain>
    </source>
</reference>
<name>B8KYM0_9GAMM</name>
<evidence type="ECO:0000313" key="2">
    <source>
        <dbReference type="Proteomes" id="UP000004699"/>
    </source>
</evidence>
<dbReference type="Proteomes" id="UP000004699">
    <property type="component" value="Unassembled WGS sequence"/>
</dbReference>